<dbReference type="EMBL" id="JHEG04000001">
    <property type="protein sequence ID" value="KAF3887386.1"/>
    <property type="molecule type" value="Genomic_DNA"/>
</dbReference>
<sequence>MKKISHRLLRLNLIRILSQSIFVGFIATASLVSSVWILNSKAYAQNPPTVTSNEVTSYAKTMLTMEPLRQQAFDEIKKMVGSKDVPQIVCNNKNSFNSLPNKAKDIAVNYCQRYQKVVEDNGMTIDRFNQITLEVQNNEELKRQIYNTLLRLQKNPQS</sequence>
<gene>
    <name evidence="4" type="ORF">DA73_0223390</name>
    <name evidence="3" type="ORF">DA73_0400019240</name>
</gene>
<reference evidence="3" key="2">
    <citation type="submission" date="2019-11" db="EMBL/GenBank/DDBJ databases">
        <title>Improved Assembly of Tolypothrix boutellei genome.</title>
        <authorList>
            <person name="Sarangi A.N."/>
            <person name="Mukherjee M."/>
            <person name="Ghosh S."/>
            <person name="Singh D."/>
            <person name="Das A."/>
            <person name="Kant S."/>
            <person name="Prusty A."/>
            <person name="Tripathy S."/>
        </authorList>
    </citation>
    <scope>NUCLEOTIDE SEQUENCE</scope>
    <source>
        <strain evidence="3">VB521301</strain>
    </source>
</reference>
<dbReference type="InterPro" id="IPR025433">
    <property type="entry name" value="DUF4168"/>
</dbReference>
<keyword evidence="1" id="KW-0812">Transmembrane</keyword>
<keyword evidence="1" id="KW-0472">Membrane</keyword>
<dbReference type="AlphaFoldDB" id="A0A0C1N9H2"/>
<feature type="domain" description="DUF4168" evidence="2">
    <location>
        <begin position="52"/>
        <end position="145"/>
    </location>
</feature>
<keyword evidence="5" id="KW-1185">Reference proteome</keyword>
<dbReference type="OrthoDB" id="565076at2"/>
<evidence type="ECO:0000313" key="5">
    <source>
        <dbReference type="Proteomes" id="UP000029738"/>
    </source>
</evidence>
<feature type="transmembrane region" description="Helical" evidence="1">
    <location>
        <begin position="21"/>
        <end position="38"/>
    </location>
</feature>
<dbReference type="Pfam" id="PF13767">
    <property type="entry name" value="DUF4168"/>
    <property type="match status" value="1"/>
</dbReference>
<evidence type="ECO:0000259" key="2">
    <source>
        <dbReference type="Pfam" id="PF13767"/>
    </source>
</evidence>
<accession>A0A0C1N9H2</accession>
<keyword evidence="1" id="KW-1133">Transmembrane helix</keyword>
<comment type="caution">
    <text evidence="4">The sequence shown here is derived from an EMBL/GenBank/DDBJ whole genome shotgun (WGS) entry which is preliminary data.</text>
</comment>
<dbReference type="STRING" id="1479485.DA73_0223390"/>
<proteinExistence type="predicted"/>
<dbReference type="RefSeq" id="WP_038081490.1">
    <property type="nucleotide sequence ID" value="NZ_JHEG04000001.1"/>
</dbReference>
<protein>
    <submittedName>
        <fullName evidence="3">DUF4168 domain-containing protein</fullName>
    </submittedName>
</protein>
<reference evidence="4" key="1">
    <citation type="journal article" date="2015" name="Genome Announc.">
        <title>Draft Genome Sequence of Tolypothrix boutellei Strain VB521301.</title>
        <authorList>
            <person name="Chandrababunaidu M.M."/>
            <person name="Singh D."/>
            <person name="Sen D."/>
            <person name="Bhan S."/>
            <person name="Das S."/>
            <person name="Gupta A."/>
            <person name="Adhikary S.P."/>
            <person name="Tripathy S."/>
        </authorList>
    </citation>
    <scope>NUCLEOTIDE SEQUENCE</scope>
    <source>
        <strain evidence="4">VB521301</strain>
    </source>
</reference>
<dbReference type="EMBL" id="JHEG02000048">
    <property type="protein sequence ID" value="KIE11322.1"/>
    <property type="molecule type" value="Genomic_DNA"/>
</dbReference>
<evidence type="ECO:0000256" key="1">
    <source>
        <dbReference type="SAM" id="Phobius"/>
    </source>
</evidence>
<evidence type="ECO:0000313" key="3">
    <source>
        <dbReference type="EMBL" id="KAF3887386.1"/>
    </source>
</evidence>
<evidence type="ECO:0000313" key="4">
    <source>
        <dbReference type="EMBL" id="KIE11322.1"/>
    </source>
</evidence>
<organism evidence="4">
    <name type="scientific">Tolypothrix bouteillei VB521301</name>
    <dbReference type="NCBI Taxonomy" id="1479485"/>
    <lineage>
        <taxon>Bacteria</taxon>
        <taxon>Bacillati</taxon>
        <taxon>Cyanobacteriota</taxon>
        <taxon>Cyanophyceae</taxon>
        <taxon>Nostocales</taxon>
        <taxon>Tolypothrichaceae</taxon>
        <taxon>Tolypothrix</taxon>
    </lineage>
</organism>
<dbReference type="Proteomes" id="UP000029738">
    <property type="component" value="Unassembled WGS sequence"/>
</dbReference>
<name>A0A0C1N9H2_9CYAN</name>